<gene>
    <name evidence="3" type="ORF">SUNI508_04303</name>
</gene>
<proteinExistence type="predicted"/>
<evidence type="ECO:0000313" key="4">
    <source>
        <dbReference type="Proteomes" id="UP001408356"/>
    </source>
</evidence>
<sequence length="827" mass="93936">MEQSGTIGTWKRYKLGQAQFTKWLKQTSDRLGGSAKPASNRGRSSAVHWSELESMARLITNHAEPQDIPQSSISILRDVVSLRKKSARFFVKVASKSEDERLRKSNSSHEHIIKVLEKILAQLEATVSKFTGRTKSTALPTDLASDGQVSMDDINNMFELLKVEETQHADDTASGESGAELTVKKSNKKRLGKNKGKKQKLKARKDPKSQGAVKMTSGSDWVDEFKWVDEEEDDEFDYYMLIYCFFEDFNTIRDYVIDKWCDYYFYKSVRTEVLGVITNAACELFHEMERELFKTARALKLPAKMVEYRFMMNTLFIQYGLDHVDYENDKFLSKDELQRKIHSEADWLGFMTYARLENILEYVPPGKVPMIPTDAVQHPMYGILDSEGMSEFTSQIIHEMMPDFCLLKALKVNHQAPSVIGAQDEVTLDFEEVLRARAYPSAMVLGLQLYVDIRYVMESETTRVFDQMQDSARNIEAALGRIYPALRSSPLKREMWGRIAEMDSVMLEDFMEQDKHRRWEEKGMEMDVEEHFLLKRHPIWAGLLNLRCKLVANNLGHRLMSSSTVVLAAAFAYEAARLAAPESLSWSSMDRFIEYHGRNRVFQGSLPADISSSDLLKRFVDYDLATTKIGALVGFDIPSKTLEALYERYGTDTERSRRDMRYLQDIIKDKFNINSKGSISKLEALAFTDGYDEGNTIAATSTTVADEDMAPATAPEKIGDLLETPRVSPLKLLEILGNATDDLLDHVFSVNYLAVYEESVQLLEILSKGFPDITETCRLPAIDDPTFVEKLAKLTVGISNAVSKSDGDNYTKKLVQGTKMFLSGLPE</sequence>
<comment type="caution">
    <text evidence="3">The sequence shown here is derived from an EMBL/GenBank/DDBJ whole genome shotgun (WGS) entry which is preliminary data.</text>
</comment>
<evidence type="ECO:0000313" key="3">
    <source>
        <dbReference type="EMBL" id="KAK9423409.1"/>
    </source>
</evidence>
<name>A0ABR2V928_9PEZI</name>
<evidence type="ECO:0000256" key="1">
    <source>
        <dbReference type="SAM" id="MobiDB-lite"/>
    </source>
</evidence>
<dbReference type="PANTHER" id="PTHR38795:SF1">
    <property type="entry name" value="DUF6604 DOMAIN-CONTAINING PROTEIN"/>
    <property type="match status" value="1"/>
</dbReference>
<feature type="domain" description="DUF6604" evidence="2">
    <location>
        <begin position="11"/>
        <end position="293"/>
    </location>
</feature>
<evidence type="ECO:0000259" key="2">
    <source>
        <dbReference type="Pfam" id="PF20253"/>
    </source>
</evidence>
<dbReference type="EMBL" id="JARVKF010000079">
    <property type="protein sequence ID" value="KAK9423409.1"/>
    <property type="molecule type" value="Genomic_DNA"/>
</dbReference>
<reference evidence="3 4" key="1">
    <citation type="journal article" date="2024" name="J. Plant Pathol.">
        <title>Sequence and assembly of the genome of Seiridium unicorne, isolate CBS 538.82, causal agent of cypress canker disease.</title>
        <authorList>
            <person name="Scali E."/>
            <person name="Rocca G.D."/>
            <person name="Danti R."/>
            <person name="Garbelotto M."/>
            <person name="Barberini S."/>
            <person name="Baroncelli R."/>
            <person name="Emiliani G."/>
        </authorList>
    </citation>
    <scope>NUCLEOTIDE SEQUENCE [LARGE SCALE GENOMIC DNA]</scope>
    <source>
        <strain evidence="3 4">BM-138-508</strain>
    </source>
</reference>
<keyword evidence="4" id="KW-1185">Reference proteome</keyword>
<feature type="compositionally biased region" description="Basic residues" evidence="1">
    <location>
        <begin position="185"/>
        <end position="205"/>
    </location>
</feature>
<organism evidence="3 4">
    <name type="scientific">Seiridium unicorne</name>
    <dbReference type="NCBI Taxonomy" id="138068"/>
    <lineage>
        <taxon>Eukaryota</taxon>
        <taxon>Fungi</taxon>
        <taxon>Dikarya</taxon>
        <taxon>Ascomycota</taxon>
        <taxon>Pezizomycotina</taxon>
        <taxon>Sordariomycetes</taxon>
        <taxon>Xylariomycetidae</taxon>
        <taxon>Amphisphaeriales</taxon>
        <taxon>Sporocadaceae</taxon>
        <taxon>Seiridium</taxon>
    </lineage>
</organism>
<feature type="region of interest" description="Disordered" evidence="1">
    <location>
        <begin position="168"/>
        <end position="215"/>
    </location>
</feature>
<accession>A0ABR2V928</accession>
<protein>
    <recommendedName>
        <fullName evidence="2">DUF6604 domain-containing protein</fullName>
    </recommendedName>
</protein>
<dbReference type="InterPro" id="IPR046539">
    <property type="entry name" value="DUF6604"/>
</dbReference>
<dbReference type="Proteomes" id="UP001408356">
    <property type="component" value="Unassembled WGS sequence"/>
</dbReference>
<dbReference type="Pfam" id="PF20253">
    <property type="entry name" value="DUF6604"/>
    <property type="match status" value="1"/>
</dbReference>
<dbReference type="PANTHER" id="PTHR38795">
    <property type="entry name" value="DUF6604 DOMAIN-CONTAINING PROTEIN"/>
    <property type="match status" value="1"/>
</dbReference>